<evidence type="ECO:0000256" key="3">
    <source>
        <dbReference type="ARBA" id="ARBA00022989"/>
    </source>
</evidence>
<comment type="subcellular location">
    <subcellularLocation>
        <location evidence="7">Cell membrane</location>
        <topology evidence="7">Single-pass membrane protein</topology>
    </subcellularLocation>
</comment>
<sequence length="337" mass="37591">MKSLFKFALIAGLGYGIYVVMFGTPDLKAPAQVEIPKGAGVSQIADTLKAADLIRSKFGFETLVWLKRASTKLQAGEYKFEGDLSLSDIVKVLTRGLGAFNEKELTIVEGWGIDDIGTYLKAQGIGTKGELFQLAGKECKIQNEKCKIWEGFDFLKDKPAEVGIEGYMFPDTYRVAKDAKLEDVIQKMLENFDAKLTPEMRADITLQGKTIFDVVRMASIVEKEVPHEEDRPVIAGILWKRLDVGMALQVDSTLNYVTGGKNAALTNDELKIDSKYNTYKYRGLPPTPIGNPGLSALRAAIYPKHTAYWYFLSGKDGKTYYGKTLDEHNENKARYLR</sequence>
<dbReference type="CDD" id="cd08010">
    <property type="entry name" value="MltG_like"/>
    <property type="match status" value="1"/>
</dbReference>
<dbReference type="InterPro" id="IPR003770">
    <property type="entry name" value="MLTG-like"/>
</dbReference>
<comment type="caution">
    <text evidence="8">The sequence shown here is derived from an EMBL/GenBank/DDBJ whole genome shotgun (WGS) entry which is preliminary data.</text>
</comment>
<dbReference type="Proteomes" id="UP000176897">
    <property type="component" value="Unassembled WGS sequence"/>
</dbReference>
<evidence type="ECO:0000256" key="6">
    <source>
        <dbReference type="ARBA" id="ARBA00023316"/>
    </source>
</evidence>
<dbReference type="EC" id="4.2.2.29" evidence="7"/>
<evidence type="ECO:0000313" key="8">
    <source>
        <dbReference type="EMBL" id="OGL80067.1"/>
    </source>
</evidence>
<keyword evidence="5 7" id="KW-0456">Lyase</keyword>
<dbReference type="Gene3D" id="3.30.1490.480">
    <property type="entry name" value="Endolytic murein transglycosylase"/>
    <property type="match status" value="1"/>
</dbReference>
<keyword evidence="1 7" id="KW-1003">Cell membrane</keyword>
<organism evidence="8 9">
    <name type="scientific">Candidatus Uhrbacteria bacterium RIFCSPLOWO2_01_FULL_47_24</name>
    <dbReference type="NCBI Taxonomy" id="1802401"/>
    <lineage>
        <taxon>Bacteria</taxon>
        <taxon>Candidatus Uhriibacteriota</taxon>
    </lineage>
</organism>
<evidence type="ECO:0000256" key="7">
    <source>
        <dbReference type="HAMAP-Rule" id="MF_02065"/>
    </source>
</evidence>
<dbReference type="NCBIfam" id="TIGR00247">
    <property type="entry name" value="endolytic transglycosylase MltG"/>
    <property type="match status" value="1"/>
</dbReference>
<comment type="function">
    <text evidence="7">Functions as a peptidoglycan terminase that cleaves nascent peptidoglycan strands endolytically to terminate their elongation.</text>
</comment>
<reference evidence="8 9" key="1">
    <citation type="journal article" date="2016" name="Nat. Commun.">
        <title>Thousands of microbial genomes shed light on interconnected biogeochemical processes in an aquifer system.</title>
        <authorList>
            <person name="Anantharaman K."/>
            <person name="Brown C.T."/>
            <person name="Hug L.A."/>
            <person name="Sharon I."/>
            <person name="Castelle C.J."/>
            <person name="Probst A.J."/>
            <person name="Thomas B.C."/>
            <person name="Singh A."/>
            <person name="Wilkins M.J."/>
            <person name="Karaoz U."/>
            <person name="Brodie E.L."/>
            <person name="Williams K.H."/>
            <person name="Hubbard S.S."/>
            <person name="Banfield J.F."/>
        </authorList>
    </citation>
    <scope>NUCLEOTIDE SEQUENCE [LARGE SCALE GENOMIC DNA]</scope>
</reference>
<evidence type="ECO:0000313" key="9">
    <source>
        <dbReference type="Proteomes" id="UP000176897"/>
    </source>
</evidence>
<dbReference type="EMBL" id="MGEJ01000014">
    <property type="protein sequence ID" value="OGL80067.1"/>
    <property type="molecule type" value="Genomic_DNA"/>
</dbReference>
<gene>
    <name evidence="7" type="primary">mltG</name>
    <name evidence="8" type="ORF">A3B21_01695</name>
</gene>
<keyword evidence="4 7" id="KW-0472">Membrane</keyword>
<feature type="transmembrane region" description="Helical" evidence="7">
    <location>
        <begin position="7"/>
        <end position="24"/>
    </location>
</feature>
<dbReference type="GO" id="GO:0005886">
    <property type="term" value="C:plasma membrane"/>
    <property type="evidence" value="ECO:0007669"/>
    <property type="project" value="UniProtKB-SubCell"/>
</dbReference>
<keyword evidence="2 7" id="KW-0812">Transmembrane</keyword>
<dbReference type="HAMAP" id="MF_02065">
    <property type="entry name" value="MltG"/>
    <property type="match status" value="1"/>
</dbReference>
<dbReference type="AlphaFoldDB" id="A0A1F7UQW6"/>
<dbReference type="PANTHER" id="PTHR30518:SF2">
    <property type="entry name" value="ENDOLYTIC MUREIN TRANSGLYCOSYLASE"/>
    <property type="match status" value="1"/>
</dbReference>
<dbReference type="STRING" id="1802401.A3B21_01695"/>
<feature type="site" description="Important for catalytic activity" evidence="7">
    <location>
        <position position="224"/>
    </location>
</feature>
<proteinExistence type="inferred from homology"/>
<comment type="similarity">
    <text evidence="7">Belongs to the transglycosylase MltG family.</text>
</comment>
<dbReference type="GO" id="GO:0071555">
    <property type="term" value="P:cell wall organization"/>
    <property type="evidence" value="ECO:0007669"/>
    <property type="project" value="UniProtKB-KW"/>
</dbReference>
<evidence type="ECO:0000256" key="1">
    <source>
        <dbReference type="ARBA" id="ARBA00022475"/>
    </source>
</evidence>
<protein>
    <recommendedName>
        <fullName evidence="7">Endolytic murein transglycosylase</fullName>
        <ecNumber evidence="7">4.2.2.29</ecNumber>
    </recommendedName>
    <alternativeName>
        <fullName evidence="7">Peptidoglycan lytic transglycosylase</fullName>
    </alternativeName>
    <alternativeName>
        <fullName evidence="7">Peptidoglycan polymerization terminase</fullName>
    </alternativeName>
</protein>
<evidence type="ECO:0000256" key="4">
    <source>
        <dbReference type="ARBA" id="ARBA00023136"/>
    </source>
</evidence>
<dbReference type="GO" id="GO:0008932">
    <property type="term" value="F:lytic endotransglycosylase activity"/>
    <property type="evidence" value="ECO:0007669"/>
    <property type="project" value="UniProtKB-UniRule"/>
</dbReference>
<accession>A0A1F7UQW6</accession>
<dbReference type="Pfam" id="PF02618">
    <property type="entry name" value="YceG"/>
    <property type="match status" value="1"/>
</dbReference>
<dbReference type="GO" id="GO:0009252">
    <property type="term" value="P:peptidoglycan biosynthetic process"/>
    <property type="evidence" value="ECO:0007669"/>
    <property type="project" value="UniProtKB-UniRule"/>
</dbReference>
<dbReference type="PANTHER" id="PTHR30518">
    <property type="entry name" value="ENDOLYTIC MUREIN TRANSGLYCOSYLASE"/>
    <property type="match status" value="1"/>
</dbReference>
<evidence type="ECO:0000256" key="5">
    <source>
        <dbReference type="ARBA" id="ARBA00023239"/>
    </source>
</evidence>
<keyword evidence="3 7" id="KW-1133">Transmembrane helix</keyword>
<evidence type="ECO:0000256" key="2">
    <source>
        <dbReference type="ARBA" id="ARBA00022692"/>
    </source>
</evidence>
<keyword evidence="6 7" id="KW-0961">Cell wall biogenesis/degradation</keyword>
<name>A0A1F7UQW6_9BACT</name>
<comment type="catalytic activity">
    <reaction evidence="7">
        <text>a peptidoglycan chain = a peptidoglycan chain with N-acetyl-1,6-anhydromuramyl-[peptide] at the reducing end + a peptidoglycan chain with N-acetylglucosamine at the non-reducing end.</text>
        <dbReference type="EC" id="4.2.2.29"/>
    </reaction>
</comment>